<evidence type="ECO:0000313" key="2">
    <source>
        <dbReference type="Proteomes" id="UP000245124"/>
    </source>
</evidence>
<protein>
    <recommendedName>
        <fullName evidence="3">Replication protein O</fullName>
    </recommendedName>
</protein>
<dbReference type="RefSeq" id="WP_181374338.1">
    <property type="nucleotide sequence ID" value="NZ_BDUD01000002.1"/>
</dbReference>
<evidence type="ECO:0000313" key="1">
    <source>
        <dbReference type="EMBL" id="GBG23294.1"/>
    </source>
</evidence>
<organism evidence="1 2">
    <name type="scientific">Nostoc commune NIES-4072</name>
    <dbReference type="NCBI Taxonomy" id="2005467"/>
    <lineage>
        <taxon>Bacteria</taxon>
        <taxon>Bacillati</taxon>
        <taxon>Cyanobacteriota</taxon>
        <taxon>Cyanophyceae</taxon>
        <taxon>Nostocales</taxon>
        <taxon>Nostocaceae</taxon>
        <taxon>Nostoc</taxon>
    </lineage>
</organism>
<accession>A0A2R5G6C1</accession>
<proteinExistence type="predicted"/>
<dbReference type="AlphaFoldDB" id="A0A2R5G6C1"/>
<comment type="caution">
    <text evidence="1">The sequence shown here is derived from an EMBL/GenBank/DDBJ whole genome shotgun (WGS) entry which is preliminary data.</text>
</comment>
<evidence type="ECO:0008006" key="3">
    <source>
        <dbReference type="Google" id="ProtNLM"/>
    </source>
</evidence>
<keyword evidence="2" id="KW-1185">Reference proteome</keyword>
<dbReference type="EMBL" id="BDUD01000002">
    <property type="protein sequence ID" value="GBG23294.1"/>
    <property type="molecule type" value="Genomic_DNA"/>
</dbReference>
<sequence length="225" mass="25395">MRLTDFLTDIGNSVAYYPKLVEISGGVLPNLFLCQMYYWLGKQKNPEGWIYKTQAEIENETGLSRKEQESARKSLKARGLLFEKFTGCPRRLEFWLDKDALNQRWSAFMNNLELPIVEITKAWTRKSDKALDDVDEQSLIMPNSSNIDSLDSAICNAPTEQYIMPYSSNTECPFVTGSNASHGHAVMPQLGNISILASWHQIRYLPFTEVKSSRVAGASLGVHPP</sequence>
<reference evidence="1 2" key="1">
    <citation type="submission" date="2017-06" db="EMBL/GenBank/DDBJ databases">
        <title>Genome sequencing of cyanobaciteial culture collection at National Institute for Environmental Studies (NIES).</title>
        <authorList>
            <person name="Hirose Y."/>
            <person name="Shimura Y."/>
            <person name="Fujisawa T."/>
            <person name="Nakamura Y."/>
            <person name="Kawachi M."/>
        </authorList>
    </citation>
    <scope>NUCLEOTIDE SEQUENCE [LARGE SCALE GENOMIC DNA]</scope>
    <source>
        <strain evidence="1 2">NIES-4072</strain>
    </source>
</reference>
<gene>
    <name evidence="1" type="ORF">NIES4072_70060</name>
</gene>
<dbReference type="Proteomes" id="UP000245124">
    <property type="component" value="Unassembled WGS sequence"/>
</dbReference>
<name>A0A2R5G6C1_NOSCO</name>